<dbReference type="Gene3D" id="3.20.20.80">
    <property type="entry name" value="Glycosidases"/>
    <property type="match status" value="1"/>
</dbReference>
<dbReference type="RefSeq" id="WP_123205770.1">
    <property type="nucleotide sequence ID" value="NZ_RBEE01000014.1"/>
</dbReference>
<evidence type="ECO:0000313" key="6">
    <source>
        <dbReference type="Proteomes" id="UP000274046"/>
    </source>
</evidence>
<dbReference type="CDD" id="cd11340">
    <property type="entry name" value="AmyAc_bac_CMD_like_3"/>
    <property type="match status" value="1"/>
</dbReference>
<dbReference type="InterPro" id="IPR006047">
    <property type="entry name" value="GH13_cat_dom"/>
</dbReference>
<dbReference type="InterPro" id="IPR019492">
    <property type="entry name" value="Cyclo-malto-dextrinase_C"/>
</dbReference>
<evidence type="ECO:0000256" key="1">
    <source>
        <dbReference type="ARBA" id="ARBA00022801"/>
    </source>
</evidence>
<dbReference type="GO" id="GO:0016798">
    <property type="term" value="F:hydrolase activity, acting on glycosyl bonds"/>
    <property type="evidence" value="ECO:0007669"/>
    <property type="project" value="UniProtKB-KW"/>
</dbReference>
<evidence type="ECO:0000259" key="4">
    <source>
        <dbReference type="SMART" id="SM00642"/>
    </source>
</evidence>
<keyword evidence="2" id="KW-0326">Glycosidase</keyword>
<dbReference type="InterPro" id="IPR015171">
    <property type="entry name" value="Cyc-maltodext_N"/>
</dbReference>
<dbReference type="Pfam" id="PF10438">
    <property type="entry name" value="Cyc-maltodext_C"/>
    <property type="match status" value="1"/>
</dbReference>
<evidence type="ECO:0000313" key="5">
    <source>
        <dbReference type="EMBL" id="RNL53448.1"/>
    </source>
</evidence>
<dbReference type="SMART" id="SM00642">
    <property type="entry name" value="Aamy"/>
    <property type="match status" value="1"/>
</dbReference>
<reference evidence="5 6" key="1">
    <citation type="submission" date="2018-10" db="EMBL/GenBank/DDBJ databases">
        <title>Genome sequencing of Pedobacter jejuensis TNB23.</title>
        <authorList>
            <person name="Cho Y.-J."/>
            <person name="Cho A."/>
            <person name="Kim O.-S."/>
        </authorList>
    </citation>
    <scope>NUCLEOTIDE SEQUENCE [LARGE SCALE GENOMIC DNA]</scope>
    <source>
        <strain evidence="5 6">TNB23</strain>
    </source>
</reference>
<dbReference type="Gene3D" id="2.60.40.10">
    <property type="entry name" value="Immunoglobulins"/>
    <property type="match status" value="1"/>
</dbReference>
<evidence type="ECO:0000256" key="3">
    <source>
        <dbReference type="SAM" id="SignalP"/>
    </source>
</evidence>
<dbReference type="Proteomes" id="UP000274046">
    <property type="component" value="Unassembled WGS sequence"/>
</dbReference>
<dbReference type="SUPFAM" id="SSF81296">
    <property type="entry name" value="E set domains"/>
    <property type="match status" value="1"/>
</dbReference>
<dbReference type="InterPro" id="IPR013783">
    <property type="entry name" value="Ig-like_fold"/>
</dbReference>
<dbReference type="InterPro" id="IPR014756">
    <property type="entry name" value="Ig_E-set"/>
</dbReference>
<dbReference type="InterPro" id="IPR017853">
    <property type="entry name" value="GH"/>
</dbReference>
<name>A0A3N0BVK4_9SPHI</name>
<proteinExistence type="predicted"/>
<dbReference type="SUPFAM" id="SSF51011">
    <property type="entry name" value="Glycosyl hydrolase domain"/>
    <property type="match status" value="1"/>
</dbReference>
<keyword evidence="6" id="KW-1185">Reference proteome</keyword>
<dbReference type="AlphaFoldDB" id="A0A3N0BVK4"/>
<evidence type="ECO:0000256" key="2">
    <source>
        <dbReference type="ARBA" id="ARBA00023295"/>
    </source>
</evidence>
<accession>A0A3N0BVK4</accession>
<sequence length="613" mass="70158">MILIKKQLITLLLCLITFGQAFAAITVSRVEPQNWWTGMKNTQFQILLYGPNISTASISLNYLGVKIKEVAKVENPNYIFLYLEVSKTAKAGSLPITFKSGTEKFVYQYPLLNRTDKSGAKGFDASDVLYLITPDRFANGNPSNDNLDSVSVNRGSPNARHGGDYAGMLQKLDYMKDLGISTVWLNPIQENRMRGGSYHGYAITDFYQSDPRFGSNLEFKQLTEATHNKGMKMVMDMVLNHCGSSHWWMKDLPSKDWINNDGVFLQTNHATVSVMDIHASQTERNTFLNGWFTRGMPDLNQRNPHLATYLIQNSIWWIEYARIDGIRQDTYSYMDFDFLSRWNKEVYQEYPDFNIVGETWYNKKTSPAWWQANSVLNKNNSQLKTPMDFSLTFTMQKAFDGVSDNGYLNELFEDVAQDFVYADAYNVLTFLDNHDLGRFSRKEDTDLKRYKQGLAYLLTMRGIPQLYYGTEVLMTGTKEDGDGRLRVDFPGGWPGDKKDEFNKGGRSPIQNEAWDYLQKLLQWRKTSLAITKGTLIHYAPKSGIYVYGRIHNDKTVLVILNSAIKDQDITLERYSDLTGKFSKGKDVIAGKTFQLKDKISIPAKGNYILELEQ</sequence>
<keyword evidence="1" id="KW-0378">Hydrolase</keyword>
<keyword evidence="3" id="KW-0732">Signal</keyword>
<dbReference type="EMBL" id="RBEE01000014">
    <property type="protein sequence ID" value="RNL53448.1"/>
    <property type="molecule type" value="Genomic_DNA"/>
</dbReference>
<gene>
    <name evidence="5" type="ORF">D7004_10225</name>
</gene>
<dbReference type="Pfam" id="PF09087">
    <property type="entry name" value="Cyc-maltodext_N"/>
    <property type="match status" value="1"/>
</dbReference>
<comment type="caution">
    <text evidence="5">The sequence shown here is derived from an EMBL/GenBank/DDBJ whole genome shotgun (WGS) entry which is preliminary data.</text>
</comment>
<dbReference type="PANTHER" id="PTHR10357">
    <property type="entry name" value="ALPHA-AMYLASE FAMILY MEMBER"/>
    <property type="match status" value="1"/>
</dbReference>
<dbReference type="GO" id="GO:0005975">
    <property type="term" value="P:carbohydrate metabolic process"/>
    <property type="evidence" value="ECO:0007669"/>
    <property type="project" value="InterPro"/>
</dbReference>
<dbReference type="OrthoDB" id="9806009at2"/>
<feature type="signal peptide" evidence="3">
    <location>
        <begin position="1"/>
        <end position="23"/>
    </location>
</feature>
<protein>
    <submittedName>
        <fullName evidence="5">Alpha-amylase</fullName>
    </submittedName>
</protein>
<feature type="chain" id="PRO_5018016732" evidence="3">
    <location>
        <begin position="24"/>
        <end position="613"/>
    </location>
</feature>
<feature type="domain" description="Glycosyl hydrolase family 13 catalytic" evidence="4">
    <location>
        <begin position="131"/>
        <end position="524"/>
    </location>
</feature>
<dbReference type="PANTHER" id="PTHR10357:SF210">
    <property type="entry name" value="MALTODEXTRIN GLUCOSIDASE"/>
    <property type="match status" value="1"/>
</dbReference>
<organism evidence="5 6">
    <name type="scientific">Pedobacter jejuensis</name>
    <dbReference type="NCBI Taxonomy" id="1268550"/>
    <lineage>
        <taxon>Bacteria</taxon>
        <taxon>Pseudomonadati</taxon>
        <taxon>Bacteroidota</taxon>
        <taxon>Sphingobacteriia</taxon>
        <taxon>Sphingobacteriales</taxon>
        <taxon>Sphingobacteriaceae</taxon>
        <taxon>Pedobacter</taxon>
    </lineage>
</organism>
<dbReference type="Gene3D" id="2.60.40.1180">
    <property type="entry name" value="Golgi alpha-mannosidase II"/>
    <property type="match status" value="1"/>
</dbReference>
<dbReference type="SUPFAM" id="SSF51445">
    <property type="entry name" value="(Trans)glycosidases"/>
    <property type="match status" value="1"/>
</dbReference>
<dbReference type="InterPro" id="IPR013780">
    <property type="entry name" value="Glyco_hydro_b"/>
</dbReference>
<dbReference type="Pfam" id="PF00128">
    <property type="entry name" value="Alpha-amylase"/>
    <property type="match status" value="1"/>
</dbReference>